<dbReference type="GO" id="GO:0043410">
    <property type="term" value="P:positive regulation of MAPK cascade"/>
    <property type="evidence" value="ECO:0007669"/>
    <property type="project" value="TreeGrafter"/>
</dbReference>
<dbReference type="GO" id="GO:0045907">
    <property type="term" value="P:positive regulation of vasoconstriction"/>
    <property type="evidence" value="ECO:0007669"/>
    <property type="project" value="TreeGrafter"/>
</dbReference>
<evidence type="ECO:0000256" key="14">
    <source>
        <dbReference type="ARBA" id="ARBA00023288"/>
    </source>
</evidence>
<comment type="similarity">
    <text evidence="16">Belongs to the G-protein coupled receptor 1 family.</text>
</comment>
<evidence type="ECO:0000256" key="12">
    <source>
        <dbReference type="ARBA" id="ARBA00023180"/>
    </source>
</evidence>
<evidence type="ECO:0000256" key="7">
    <source>
        <dbReference type="ARBA" id="ARBA00022989"/>
    </source>
</evidence>
<dbReference type="PANTHER" id="PTHR24248:SF14">
    <property type="entry name" value="ALPHA-1D ADRENERGIC RECEPTOR"/>
    <property type="match status" value="1"/>
</dbReference>
<dbReference type="GO" id="GO:0007267">
    <property type="term" value="P:cell-cell signaling"/>
    <property type="evidence" value="ECO:0007669"/>
    <property type="project" value="TreeGrafter"/>
</dbReference>
<keyword evidence="8 16" id="KW-0297">G-protein coupled receptor</keyword>
<keyword evidence="13 16" id="KW-0807">Transducer</keyword>
<evidence type="ECO:0000313" key="21">
    <source>
        <dbReference type="Proteomes" id="UP000308365"/>
    </source>
</evidence>
<evidence type="ECO:0000256" key="6">
    <source>
        <dbReference type="ARBA" id="ARBA00022692"/>
    </source>
</evidence>
<dbReference type="EMBL" id="RWIC01000160">
    <property type="protein sequence ID" value="TKC48456.1"/>
    <property type="molecule type" value="Genomic_DNA"/>
</dbReference>
<dbReference type="FunFam" id="1.20.1070.10:FF:000208">
    <property type="entry name" value="Alpha-1D adrenergic receptor"/>
    <property type="match status" value="1"/>
</dbReference>
<protein>
    <recommendedName>
        <fullName evidence="4">Alpha-1D adrenergic receptor</fullName>
    </recommendedName>
    <alternativeName>
        <fullName evidence="15">Alpha-1D adrenoreceptor</fullName>
    </alternativeName>
</protein>
<organism evidence="20 21">
    <name type="scientific">Monodon monoceros</name>
    <name type="common">Narwhal</name>
    <name type="synonym">Ceratodon monodon</name>
    <dbReference type="NCBI Taxonomy" id="40151"/>
    <lineage>
        <taxon>Eukaryota</taxon>
        <taxon>Metazoa</taxon>
        <taxon>Chordata</taxon>
        <taxon>Craniata</taxon>
        <taxon>Vertebrata</taxon>
        <taxon>Euteleostomi</taxon>
        <taxon>Mammalia</taxon>
        <taxon>Eutheria</taxon>
        <taxon>Laurasiatheria</taxon>
        <taxon>Artiodactyla</taxon>
        <taxon>Whippomorpha</taxon>
        <taxon>Cetacea</taxon>
        <taxon>Odontoceti</taxon>
        <taxon>Monodontidae</taxon>
        <taxon>Monodon</taxon>
    </lineage>
</organism>
<dbReference type="GO" id="GO:0007200">
    <property type="term" value="P:phospholipase C-activating G protein-coupled receptor signaling pathway"/>
    <property type="evidence" value="ECO:0007669"/>
    <property type="project" value="TreeGrafter"/>
</dbReference>
<comment type="subunit">
    <text evidence="3">Interacts with FLNA (via filamin repeat 21); increases PKA-mediated phosphorylation of FLNA.</text>
</comment>
<evidence type="ECO:0000256" key="5">
    <source>
        <dbReference type="ARBA" id="ARBA00022475"/>
    </source>
</evidence>
<feature type="transmembrane region" description="Helical" evidence="18">
    <location>
        <begin position="160"/>
        <end position="179"/>
    </location>
</feature>
<dbReference type="PRINTS" id="PR00237">
    <property type="entry name" value="GPCRRHODOPSN"/>
</dbReference>
<dbReference type="PANTHER" id="PTHR24248">
    <property type="entry name" value="ADRENERGIC RECEPTOR-RELATED G-PROTEIN COUPLED RECEPTOR"/>
    <property type="match status" value="1"/>
</dbReference>
<dbReference type="InterPro" id="IPR000363">
    <property type="entry name" value="ADRA1D_rcpt"/>
</dbReference>
<evidence type="ECO:0000256" key="18">
    <source>
        <dbReference type="SAM" id="Phobius"/>
    </source>
</evidence>
<feature type="compositionally biased region" description="Gly residues" evidence="17">
    <location>
        <begin position="49"/>
        <end position="59"/>
    </location>
</feature>
<evidence type="ECO:0000256" key="1">
    <source>
        <dbReference type="ARBA" id="ARBA00002833"/>
    </source>
</evidence>
<feature type="transmembrane region" description="Helical" evidence="18">
    <location>
        <begin position="374"/>
        <end position="396"/>
    </location>
</feature>
<dbReference type="AlphaFoldDB" id="A0A4U1FHP8"/>
<keyword evidence="9 18" id="KW-0472">Membrane</keyword>
<keyword evidence="6 16" id="KW-0812">Transmembrane</keyword>
<comment type="subcellular location">
    <subcellularLocation>
        <location evidence="2">Cell membrane</location>
        <topology evidence="2">Multi-pass membrane protein</topology>
    </subcellularLocation>
</comment>
<reference evidence="21" key="1">
    <citation type="journal article" date="2019" name="IScience">
        <title>Narwhal Genome Reveals Long-Term Low Genetic Diversity despite Current Large Abundance Size.</title>
        <authorList>
            <person name="Westbury M.V."/>
            <person name="Petersen B."/>
            <person name="Garde E."/>
            <person name="Heide-Jorgensen M.P."/>
            <person name="Lorenzen E.D."/>
        </authorList>
    </citation>
    <scope>NUCLEOTIDE SEQUENCE [LARGE SCALE GENOMIC DNA]</scope>
</reference>
<keyword evidence="14" id="KW-0449">Lipoprotein</keyword>
<keyword evidence="12" id="KW-0325">Glycoprotein</keyword>
<feature type="transmembrane region" description="Helical" evidence="18">
    <location>
        <begin position="199"/>
        <end position="219"/>
    </location>
</feature>
<feature type="transmembrane region" description="Helical" evidence="18">
    <location>
        <begin position="281"/>
        <end position="306"/>
    </location>
</feature>
<dbReference type="Pfam" id="PF00001">
    <property type="entry name" value="7tm_1"/>
    <property type="match status" value="1"/>
</dbReference>
<evidence type="ECO:0000256" key="17">
    <source>
        <dbReference type="SAM" id="MobiDB-lite"/>
    </source>
</evidence>
<dbReference type="GO" id="GO:0004937">
    <property type="term" value="F:alpha1-adrenergic receptor activity"/>
    <property type="evidence" value="ECO:0007669"/>
    <property type="project" value="InterPro"/>
</dbReference>
<keyword evidence="10" id="KW-0564">Palmitate</keyword>
<dbReference type="GO" id="GO:0007204">
    <property type="term" value="P:positive regulation of cytosolic calcium ion concentration"/>
    <property type="evidence" value="ECO:0007669"/>
    <property type="project" value="TreeGrafter"/>
</dbReference>
<dbReference type="GO" id="GO:0071880">
    <property type="term" value="P:adenylate cyclase-activating adrenergic receptor signaling pathway"/>
    <property type="evidence" value="ECO:0007669"/>
    <property type="project" value="TreeGrafter"/>
</dbReference>
<feature type="transmembrane region" description="Helical" evidence="18">
    <location>
        <begin position="126"/>
        <end position="148"/>
    </location>
</feature>
<feature type="transmembrane region" description="Helical" evidence="18">
    <location>
        <begin position="240"/>
        <end position="261"/>
    </location>
</feature>
<keyword evidence="11 16" id="KW-0675">Receptor</keyword>
<dbReference type="Gene3D" id="1.20.1070.10">
    <property type="entry name" value="Rhodopsin 7-helix transmembrane proteins"/>
    <property type="match status" value="2"/>
</dbReference>
<feature type="compositionally biased region" description="Gly residues" evidence="17">
    <location>
        <begin position="76"/>
        <end position="88"/>
    </location>
</feature>
<dbReference type="PROSITE" id="PS00237">
    <property type="entry name" value="G_PROTEIN_RECEP_F1_1"/>
    <property type="match status" value="1"/>
</dbReference>
<comment type="caution">
    <text evidence="20">The sequence shown here is derived from an EMBL/GenBank/DDBJ whole genome shotgun (WGS) entry which is preliminary data.</text>
</comment>
<dbReference type="InterPro" id="IPR017452">
    <property type="entry name" value="GPCR_Rhodpsn_7TM"/>
</dbReference>
<evidence type="ECO:0000256" key="9">
    <source>
        <dbReference type="ARBA" id="ARBA00023136"/>
    </source>
</evidence>
<accession>A0A4U1FHP8</accession>
<evidence type="ECO:0000256" key="11">
    <source>
        <dbReference type="ARBA" id="ARBA00023170"/>
    </source>
</evidence>
<evidence type="ECO:0000259" key="19">
    <source>
        <dbReference type="PROSITE" id="PS50262"/>
    </source>
</evidence>
<keyword evidence="5" id="KW-1003">Cell membrane</keyword>
<evidence type="ECO:0000313" key="20">
    <source>
        <dbReference type="EMBL" id="TKC48456.1"/>
    </source>
</evidence>
<evidence type="ECO:0000256" key="10">
    <source>
        <dbReference type="ARBA" id="ARBA00023139"/>
    </source>
</evidence>
<dbReference type="PRINTS" id="PR01103">
    <property type="entry name" value="ADRENERGICR"/>
</dbReference>
<evidence type="ECO:0000256" key="13">
    <source>
        <dbReference type="ARBA" id="ARBA00023224"/>
    </source>
</evidence>
<name>A0A4U1FHP8_MONMO</name>
<gene>
    <name evidence="20" type="ORF">EI555_008579</name>
</gene>
<keyword evidence="7 18" id="KW-1133">Transmembrane helix</keyword>
<feature type="compositionally biased region" description="Polar residues" evidence="17">
    <location>
        <begin position="32"/>
        <end position="42"/>
    </location>
</feature>
<dbReference type="GO" id="GO:0005886">
    <property type="term" value="C:plasma membrane"/>
    <property type="evidence" value="ECO:0007669"/>
    <property type="project" value="UniProtKB-SubCell"/>
</dbReference>
<comment type="function">
    <text evidence="1">This alpha-adrenergic receptor mediates its effect through the influx of extracellular calcium.</text>
</comment>
<evidence type="ECO:0000256" key="8">
    <source>
        <dbReference type="ARBA" id="ARBA00023040"/>
    </source>
</evidence>
<feature type="region of interest" description="Disordered" evidence="17">
    <location>
        <begin position="1"/>
        <end position="104"/>
    </location>
</feature>
<dbReference type="PRINTS" id="PR00240">
    <property type="entry name" value="ADRENRGCA1DR"/>
</dbReference>
<dbReference type="InterPro" id="IPR002233">
    <property type="entry name" value="ADR_fam"/>
</dbReference>
<dbReference type="SUPFAM" id="SSF81321">
    <property type="entry name" value="Family A G protein-coupled receptor-like"/>
    <property type="match status" value="2"/>
</dbReference>
<dbReference type="PROSITE" id="PS50262">
    <property type="entry name" value="G_PROTEIN_RECEP_F1_2"/>
    <property type="match status" value="1"/>
</dbReference>
<dbReference type="SMART" id="SM01381">
    <property type="entry name" value="7TM_GPCR_Srsx"/>
    <property type="match status" value="1"/>
</dbReference>
<evidence type="ECO:0000256" key="4">
    <source>
        <dbReference type="ARBA" id="ARBA00014541"/>
    </source>
</evidence>
<dbReference type="InterPro" id="IPR000276">
    <property type="entry name" value="GPCR_Rhodpsn"/>
</dbReference>
<proteinExistence type="inferred from homology"/>
<sequence length="737" mass="78037">MARSSQQAADPRRLLLSGGRSRESGDPGIAPSTLSAPKGTSNSSAGSSSAGGGGGGAGGAAASEGREVDGVRVTAGGSGGGGVVGAGNGEDNRSSAGEPGSTGAGGEVNGTAAVGGLVVSAQGVGVGVFLAAFILTAVAGNLMVILSVACNRHLQTVTNYFIVNLAVADLLLSTTVLPFSATMEVLGFWAFGRAFCDVWAAVDVLCCTASILSLCTISVDRYVGVRHSLKYPAIMTERKAAAILALLWAVALVVSVGPLLGWKEPVPPDERFCGITEEAGYAVFSSLCSFYLPMAVIVVMYCRVYVVARSTTRSLEAGVKRERGKASEVVLRIHCRGASTGSDGAHGGMRSAKGHTFRSSLSVRLLKFSREKKAAKTLAIVVGVFVLCWFPFFFVLPLGPTFIHGQQSLASLREHQQTPEATCFLCLEAGPPWEALPSWYLVLALLENFVISFTGFPVVLGGGQLFSGPSSHALRPLLEAWGLGQHREKKGNGIYGVAFALSHFTHRSEIRGRTEARVKGSVPGSLLPQILAMRALSIAIGRSLFPQLKPSEGVFKVIFWLGYFNSCVNPLIYPCSSREFKRAFLRLLRCQCHRSRQHHRPLWSIYGHHWQASNGGPRPDYAPGPGAATSGALLALTEPSAPGSPSTRKAQAPVVGRRKPPCAFRKWRLLGPFQKPTTPLHAKVSSLSQKKHARESACALHLEVEAVCLRVRSEAAEGTTCQAYELANSSLLRETDI</sequence>
<evidence type="ECO:0000256" key="2">
    <source>
        <dbReference type="ARBA" id="ARBA00004651"/>
    </source>
</evidence>
<evidence type="ECO:0000256" key="15">
    <source>
        <dbReference type="ARBA" id="ARBA00033147"/>
    </source>
</evidence>
<evidence type="ECO:0000256" key="3">
    <source>
        <dbReference type="ARBA" id="ARBA00011539"/>
    </source>
</evidence>
<feature type="domain" description="G-protein coupled receptors family 1 profile" evidence="19">
    <location>
        <begin position="140"/>
        <end position="395"/>
    </location>
</feature>
<dbReference type="Proteomes" id="UP000308365">
    <property type="component" value="Unassembled WGS sequence"/>
</dbReference>
<evidence type="ECO:0000256" key="16">
    <source>
        <dbReference type="RuleBase" id="RU000688"/>
    </source>
</evidence>